<dbReference type="Gene3D" id="3.40.33.10">
    <property type="entry name" value="CAP"/>
    <property type="match status" value="1"/>
</dbReference>
<evidence type="ECO:0000256" key="2">
    <source>
        <dbReference type="SAM" id="SignalP"/>
    </source>
</evidence>
<feature type="region of interest" description="Disordered" evidence="1">
    <location>
        <begin position="40"/>
        <end position="106"/>
    </location>
</feature>
<dbReference type="InterPro" id="IPR035940">
    <property type="entry name" value="CAP_sf"/>
</dbReference>
<accession>A0A380RVC8</accession>
<feature type="compositionally biased region" description="Polar residues" evidence="1">
    <location>
        <begin position="173"/>
        <end position="183"/>
    </location>
</feature>
<gene>
    <name evidence="4" type="ORF">SAMN05661053_0723</name>
</gene>
<evidence type="ECO:0000313" key="4">
    <source>
        <dbReference type="EMBL" id="SUQ19488.1"/>
    </source>
</evidence>
<organism evidence="4 5">
    <name type="scientific">Fibrobacter succinogenes</name>
    <name type="common">Bacteroides succinogenes</name>
    <dbReference type="NCBI Taxonomy" id="833"/>
    <lineage>
        <taxon>Bacteria</taxon>
        <taxon>Pseudomonadati</taxon>
        <taxon>Fibrobacterota</taxon>
        <taxon>Fibrobacteria</taxon>
        <taxon>Fibrobacterales</taxon>
        <taxon>Fibrobacteraceae</taxon>
        <taxon>Fibrobacter</taxon>
    </lineage>
</organism>
<evidence type="ECO:0000256" key="1">
    <source>
        <dbReference type="SAM" id="MobiDB-lite"/>
    </source>
</evidence>
<proteinExistence type="predicted"/>
<feature type="chain" id="PRO_5017062094" evidence="2">
    <location>
        <begin position="30"/>
        <end position="258"/>
    </location>
</feature>
<evidence type="ECO:0000259" key="3">
    <source>
        <dbReference type="Pfam" id="PF00188"/>
    </source>
</evidence>
<feature type="signal peptide" evidence="2">
    <location>
        <begin position="1"/>
        <end position="29"/>
    </location>
</feature>
<dbReference type="EMBL" id="UHJL01000001">
    <property type="protein sequence ID" value="SUQ19488.1"/>
    <property type="molecule type" value="Genomic_DNA"/>
</dbReference>
<dbReference type="InterPro" id="IPR014044">
    <property type="entry name" value="CAP_dom"/>
</dbReference>
<reference evidence="4 5" key="1">
    <citation type="submission" date="2017-08" db="EMBL/GenBank/DDBJ databases">
        <authorList>
            <person name="de Groot N.N."/>
        </authorList>
    </citation>
    <scope>NUCLEOTIDE SEQUENCE [LARGE SCALE GENOMIC DNA]</scope>
    <source>
        <strain evidence="4 5">HM2</strain>
    </source>
</reference>
<feature type="domain" description="SCP" evidence="3">
    <location>
        <begin position="123"/>
        <end position="248"/>
    </location>
</feature>
<evidence type="ECO:0000313" key="5">
    <source>
        <dbReference type="Proteomes" id="UP000255423"/>
    </source>
</evidence>
<keyword evidence="2" id="KW-0732">Signal</keyword>
<dbReference type="RefSeq" id="WP_109572110.1">
    <property type="nucleotide sequence ID" value="NZ_UHJL01000001.1"/>
</dbReference>
<feature type="region of interest" description="Disordered" evidence="1">
    <location>
        <begin position="162"/>
        <end position="183"/>
    </location>
</feature>
<sequence length="258" mass="28222">MKINLFGNMAKYATCAAFAFAFTSCSDHASVVRYEYHEYEQEAEQQPSPSEVLNSSSSVKSSSSKKSTSSSSSEKGARSSSSEKAATSSSSEKSAASSSSSARSSSSSAEKSFFSETWREDCLAKINEYRATENLDPLTLAPEEKQTCTDQEAADDLAENKAHGHFGNCGEGAQNSGPNFNTSWRKTATEATEAFLKMMWEDEKALVTSGKRDPDKKEDYSYIGHYLNMKGNYKTVACGIALTEDGKKGWLNINFFRK</sequence>
<dbReference type="Pfam" id="PF00188">
    <property type="entry name" value="CAP"/>
    <property type="match status" value="1"/>
</dbReference>
<protein>
    <submittedName>
        <fullName evidence="4">Cysteine-rich secretory protein family protein</fullName>
    </submittedName>
</protein>
<dbReference type="AlphaFoldDB" id="A0A380RVC8"/>
<name>A0A380RVC8_FIBSU</name>
<dbReference type="SUPFAM" id="SSF55797">
    <property type="entry name" value="PR-1-like"/>
    <property type="match status" value="1"/>
</dbReference>
<dbReference type="Proteomes" id="UP000255423">
    <property type="component" value="Unassembled WGS sequence"/>
</dbReference>
<dbReference type="PROSITE" id="PS51257">
    <property type="entry name" value="PROKAR_LIPOPROTEIN"/>
    <property type="match status" value="1"/>
</dbReference>
<feature type="compositionally biased region" description="Low complexity" evidence="1">
    <location>
        <begin position="44"/>
        <end position="106"/>
    </location>
</feature>